<gene>
    <name evidence="13" type="ORF">A3D99_04115</name>
</gene>
<protein>
    <recommendedName>
        <fullName evidence="10">L-threonylcarbamoyladenylate synthase</fullName>
        <ecNumber evidence="3">2.7.7.87</ecNumber>
    </recommendedName>
    <alternativeName>
        <fullName evidence="10">L-threonylcarbamoyladenylate synthase</fullName>
    </alternativeName>
</protein>
<organism evidence="13 14">
    <name type="scientific">Candidatus Andersenbacteria bacterium RIFCSPHIGHO2_12_FULL_45_11</name>
    <dbReference type="NCBI Taxonomy" id="1797281"/>
    <lineage>
        <taxon>Bacteria</taxon>
        <taxon>Candidatus Anderseniibacteriota</taxon>
    </lineage>
</organism>
<dbReference type="InterPro" id="IPR017945">
    <property type="entry name" value="DHBP_synth_RibB-like_a/b_dom"/>
</dbReference>
<keyword evidence="4" id="KW-0963">Cytoplasm</keyword>
<evidence type="ECO:0000256" key="10">
    <source>
        <dbReference type="ARBA" id="ARBA00029774"/>
    </source>
</evidence>
<comment type="similarity">
    <text evidence="2">Belongs to the SUA5 family.</text>
</comment>
<evidence type="ECO:0000256" key="2">
    <source>
        <dbReference type="ARBA" id="ARBA00007663"/>
    </source>
</evidence>
<dbReference type="GO" id="GO:0005524">
    <property type="term" value="F:ATP binding"/>
    <property type="evidence" value="ECO:0007669"/>
    <property type="project" value="UniProtKB-KW"/>
</dbReference>
<sequence>MYAIVTKDIEIASRIIQEGRVAAFPTGTSYGLAANALAGHALQRVRNLKKRPQEKPLSVFMTETLWETYLDLSPQERIFLQQHAGAALTLLVQPKAALAHLAHDGRIGLRVIDHPLMQELADSTQLPLTATSANVAGENACYDTACIETSFPGKQDTTYDLSLGCILGGGTLLAKNTSTVAQLTQSGAQIIRQGALVLHTSSPA</sequence>
<dbReference type="InterPro" id="IPR050156">
    <property type="entry name" value="TC-AMP_synthase_SUA5"/>
</dbReference>
<dbReference type="GO" id="GO:0006450">
    <property type="term" value="P:regulation of translational fidelity"/>
    <property type="evidence" value="ECO:0007669"/>
    <property type="project" value="TreeGrafter"/>
</dbReference>
<dbReference type="InterPro" id="IPR006070">
    <property type="entry name" value="Sua5-like_dom"/>
</dbReference>
<evidence type="ECO:0000256" key="11">
    <source>
        <dbReference type="ARBA" id="ARBA00048366"/>
    </source>
</evidence>
<dbReference type="GO" id="GO:0061710">
    <property type="term" value="F:L-threonylcarbamoyladenylate synthase"/>
    <property type="evidence" value="ECO:0007669"/>
    <property type="project" value="UniProtKB-EC"/>
</dbReference>
<keyword evidence="9" id="KW-0067">ATP-binding</keyword>
<dbReference type="PANTHER" id="PTHR17490:SF16">
    <property type="entry name" value="THREONYLCARBAMOYL-AMP SYNTHASE"/>
    <property type="match status" value="1"/>
</dbReference>
<dbReference type="Pfam" id="PF01300">
    <property type="entry name" value="Sua5_yciO_yrdC"/>
    <property type="match status" value="1"/>
</dbReference>
<evidence type="ECO:0000256" key="7">
    <source>
        <dbReference type="ARBA" id="ARBA00022695"/>
    </source>
</evidence>
<evidence type="ECO:0000313" key="14">
    <source>
        <dbReference type="Proteomes" id="UP000177528"/>
    </source>
</evidence>
<keyword evidence="8" id="KW-0547">Nucleotide-binding</keyword>
<dbReference type="PROSITE" id="PS51163">
    <property type="entry name" value="YRDC"/>
    <property type="match status" value="1"/>
</dbReference>
<accession>A0A1G1X1Y5</accession>
<evidence type="ECO:0000256" key="9">
    <source>
        <dbReference type="ARBA" id="ARBA00022840"/>
    </source>
</evidence>
<comment type="subcellular location">
    <subcellularLocation>
        <location evidence="1">Cytoplasm</location>
    </subcellularLocation>
</comment>
<evidence type="ECO:0000256" key="8">
    <source>
        <dbReference type="ARBA" id="ARBA00022741"/>
    </source>
</evidence>
<dbReference type="EMBL" id="MHHR01000024">
    <property type="protein sequence ID" value="OGY33974.1"/>
    <property type="molecule type" value="Genomic_DNA"/>
</dbReference>
<dbReference type="SUPFAM" id="SSF55821">
    <property type="entry name" value="YrdC/RibB"/>
    <property type="match status" value="1"/>
</dbReference>
<reference evidence="13 14" key="1">
    <citation type="journal article" date="2016" name="Nat. Commun.">
        <title>Thousands of microbial genomes shed light on interconnected biogeochemical processes in an aquifer system.</title>
        <authorList>
            <person name="Anantharaman K."/>
            <person name="Brown C.T."/>
            <person name="Hug L.A."/>
            <person name="Sharon I."/>
            <person name="Castelle C.J."/>
            <person name="Probst A.J."/>
            <person name="Thomas B.C."/>
            <person name="Singh A."/>
            <person name="Wilkins M.J."/>
            <person name="Karaoz U."/>
            <person name="Brodie E.L."/>
            <person name="Williams K.H."/>
            <person name="Hubbard S.S."/>
            <person name="Banfield J.F."/>
        </authorList>
    </citation>
    <scope>NUCLEOTIDE SEQUENCE [LARGE SCALE GENOMIC DNA]</scope>
</reference>
<name>A0A1G1X1Y5_9BACT</name>
<evidence type="ECO:0000259" key="12">
    <source>
        <dbReference type="PROSITE" id="PS51163"/>
    </source>
</evidence>
<proteinExistence type="inferred from homology"/>
<feature type="domain" description="YrdC-like" evidence="12">
    <location>
        <begin position="6"/>
        <end position="196"/>
    </location>
</feature>
<dbReference type="AlphaFoldDB" id="A0A1G1X1Y5"/>
<evidence type="ECO:0000256" key="5">
    <source>
        <dbReference type="ARBA" id="ARBA00022679"/>
    </source>
</evidence>
<keyword evidence="7" id="KW-0548">Nucleotidyltransferase</keyword>
<dbReference type="Gene3D" id="3.90.870.10">
    <property type="entry name" value="DHBP synthase"/>
    <property type="match status" value="1"/>
</dbReference>
<dbReference type="PANTHER" id="PTHR17490">
    <property type="entry name" value="SUA5"/>
    <property type="match status" value="1"/>
</dbReference>
<dbReference type="GO" id="GO:0005737">
    <property type="term" value="C:cytoplasm"/>
    <property type="evidence" value="ECO:0007669"/>
    <property type="project" value="UniProtKB-SubCell"/>
</dbReference>
<dbReference type="EC" id="2.7.7.87" evidence="3"/>
<evidence type="ECO:0000256" key="1">
    <source>
        <dbReference type="ARBA" id="ARBA00004496"/>
    </source>
</evidence>
<dbReference type="GO" id="GO:0000049">
    <property type="term" value="F:tRNA binding"/>
    <property type="evidence" value="ECO:0007669"/>
    <property type="project" value="TreeGrafter"/>
</dbReference>
<evidence type="ECO:0000256" key="6">
    <source>
        <dbReference type="ARBA" id="ARBA00022694"/>
    </source>
</evidence>
<comment type="catalytic activity">
    <reaction evidence="11">
        <text>L-threonine + hydrogencarbonate + ATP = L-threonylcarbamoyladenylate + diphosphate + H2O</text>
        <dbReference type="Rhea" id="RHEA:36407"/>
        <dbReference type="ChEBI" id="CHEBI:15377"/>
        <dbReference type="ChEBI" id="CHEBI:17544"/>
        <dbReference type="ChEBI" id="CHEBI:30616"/>
        <dbReference type="ChEBI" id="CHEBI:33019"/>
        <dbReference type="ChEBI" id="CHEBI:57926"/>
        <dbReference type="ChEBI" id="CHEBI:73682"/>
        <dbReference type="EC" id="2.7.7.87"/>
    </reaction>
</comment>
<evidence type="ECO:0000256" key="4">
    <source>
        <dbReference type="ARBA" id="ARBA00022490"/>
    </source>
</evidence>
<keyword evidence="6" id="KW-0819">tRNA processing</keyword>
<dbReference type="Proteomes" id="UP000177528">
    <property type="component" value="Unassembled WGS sequence"/>
</dbReference>
<dbReference type="GO" id="GO:0003725">
    <property type="term" value="F:double-stranded RNA binding"/>
    <property type="evidence" value="ECO:0007669"/>
    <property type="project" value="InterPro"/>
</dbReference>
<keyword evidence="5" id="KW-0808">Transferase</keyword>
<dbReference type="GO" id="GO:0008033">
    <property type="term" value="P:tRNA processing"/>
    <property type="evidence" value="ECO:0007669"/>
    <property type="project" value="UniProtKB-KW"/>
</dbReference>
<evidence type="ECO:0000256" key="3">
    <source>
        <dbReference type="ARBA" id="ARBA00012584"/>
    </source>
</evidence>
<evidence type="ECO:0000313" key="13">
    <source>
        <dbReference type="EMBL" id="OGY33974.1"/>
    </source>
</evidence>
<comment type="caution">
    <text evidence="13">The sequence shown here is derived from an EMBL/GenBank/DDBJ whole genome shotgun (WGS) entry which is preliminary data.</text>
</comment>